<reference evidence="6 7" key="1">
    <citation type="submission" date="2015-09" db="EMBL/GenBank/DDBJ databases">
        <title>Draft genome sequence of Kouleothrix aurantiaca JCM 19913.</title>
        <authorList>
            <person name="Hemp J."/>
        </authorList>
    </citation>
    <scope>NUCLEOTIDE SEQUENCE [LARGE SCALE GENOMIC DNA]</scope>
    <source>
        <strain evidence="6 7">COM-B</strain>
    </source>
</reference>
<dbReference type="AlphaFoldDB" id="A0A0P9EZI1"/>
<dbReference type="Pfam" id="PF00196">
    <property type="entry name" value="GerE"/>
    <property type="match status" value="1"/>
</dbReference>
<feature type="domain" description="HTH luxR-type" evidence="4">
    <location>
        <begin position="146"/>
        <end position="201"/>
    </location>
</feature>
<evidence type="ECO:0000313" key="6">
    <source>
        <dbReference type="EMBL" id="KPV49522.1"/>
    </source>
</evidence>
<feature type="non-terminal residue" evidence="6">
    <location>
        <position position="201"/>
    </location>
</feature>
<keyword evidence="7" id="KW-1185">Reference proteome</keyword>
<dbReference type="PANTHER" id="PTHR43214">
    <property type="entry name" value="TWO-COMPONENT RESPONSE REGULATOR"/>
    <property type="match status" value="1"/>
</dbReference>
<evidence type="ECO:0000259" key="4">
    <source>
        <dbReference type="PROSITE" id="PS50043"/>
    </source>
</evidence>
<dbReference type="EMBL" id="LJCR01001913">
    <property type="protein sequence ID" value="KPV49522.1"/>
    <property type="molecule type" value="Genomic_DNA"/>
</dbReference>
<evidence type="ECO:0000256" key="3">
    <source>
        <dbReference type="PROSITE-ProRule" id="PRU00169"/>
    </source>
</evidence>
<dbReference type="Pfam" id="PF00072">
    <property type="entry name" value="Response_reg"/>
    <property type="match status" value="1"/>
</dbReference>
<dbReference type="InterPro" id="IPR000792">
    <property type="entry name" value="Tscrpt_reg_LuxR_C"/>
</dbReference>
<evidence type="ECO:0000256" key="2">
    <source>
        <dbReference type="ARBA" id="ARBA00023125"/>
    </source>
</evidence>
<proteinExistence type="predicted"/>
<dbReference type="SMART" id="SM00421">
    <property type="entry name" value="HTH_LUXR"/>
    <property type="match status" value="1"/>
</dbReference>
<feature type="domain" description="Response regulatory" evidence="5">
    <location>
        <begin position="6"/>
        <end position="122"/>
    </location>
</feature>
<dbReference type="CDD" id="cd17535">
    <property type="entry name" value="REC_NarL-like"/>
    <property type="match status" value="1"/>
</dbReference>
<gene>
    <name evidence="6" type="ORF">SE17_32125</name>
</gene>
<evidence type="ECO:0000259" key="5">
    <source>
        <dbReference type="PROSITE" id="PS50110"/>
    </source>
</evidence>
<evidence type="ECO:0000256" key="1">
    <source>
        <dbReference type="ARBA" id="ARBA00022553"/>
    </source>
</evidence>
<dbReference type="GO" id="GO:0003677">
    <property type="term" value="F:DNA binding"/>
    <property type="evidence" value="ECO:0007669"/>
    <property type="project" value="UniProtKB-KW"/>
</dbReference>
<protein>
    <submittedName>
        <fullName evidence="6">LuxR family transcriptional regulator</fullName>
    </submittedName>
</protein>
<keyword evidence="1 3" id="KW-0597">Phosphoprotein</keyword>
<feature type="modified residue" description="4-aspartylphosphate" evidence="3">
    <location>
        <position position="57"/>
    </location>
</feature>
<dbReference type="InterPro" id="IPR058245">
    <property type="entry name" value="NreC/VraR/RcsB-like_REC"/>
</dbReference>
<organism evidence="6 7">
    <name type="scientific">Kouleothrix aurantiaca</name>
    <dbReference type="NCBI Taxonomy" id="186479"/>
    <lineage>
        <taxon>Bacteria</taxon>
        <taxon>Bacillati</taxon>
        <taxon>Chloroflexota</taxon>
        <taxon>Chloroflexia</taxon>
        <taxon>Chloroflexales</taxon>
        <taxon>Roseiflexineae</taxon>
        <taxon>Roseiflexaceae</taxon>
        <taxon>Kouleothrix</taxon>
    </lineage>
</organism>
<dbReference type="InterPro" id="IPR039420">
    <property type="entry name" value="WalR-like"/>
</dbReference>
<dbReference type="InterPro" id="IPR011006">
    <property type="entry name" value="CheY-like_superfamily"/>
</dbReference>
<dbReference type="Gene3D" id="3.40.50.2300">
    <property type="match status" value="1"/>
</dbReference>
<dbReference type="InterPro" id="IPR016032">
    <property type="entry name" value="Sig_transdc_resp-reg_C-effctor"/>
</dbReference>
<comment type="caution">
    <text evidence="6">The sequence shown here is derived from an EMBL/GenBank/DDBJ whole genome shotgun (WGS) entry which is preliminary data.</text>
</comment>
<dbReference type="PANTHER" id="PTHR43214:SF37">
    <property type="entry name" value="TRANSCRIPTIONAL REGULATORY PROTEIN YDFI"/>
    <property type="match status" value="1"/>
</dbReference>
<dbReference type="SUPFAM" id="SSF52172">
    <property type="entry name" value="CheY-like"/>
    <property type="match status" value="1"/>
</dbReference>
<dbReference type="Proteomes" id="UP000050509">
    <property type="component" value="Unassembled WGS sequence"/>
</dbReference>
<dbReference type="PROSITE" id="PS00622">
    <property type="entry name" value="HTH_LUXR_1"/>
    <property type="match status" value="1"/>
</dbReference>
<evidence type="ECO:0000313" key="7">
    <source>
        <dbReference type="Proteomes" id="UP000050509"/>
    </source>
</evidence>
<keyword evidence="2" id="KW-0238">DNA-binding</keyword>
<dbReference type="CDD" id="cd06170">
    <property type="entry name" value="LuxR_C_like"/>
    <property type="match status" value="1"/>
</dbReference>
<dbReference type="GO" id="GO:0000160">
    <property type="term" value="P:phosphorelay signal transduction system"/>
    <property type="evidence" value="ECO:0007669"/>
    <property type="project" value="InterPro"/>
</dbReference>
<dbReference type="PROSITE" id="PS50043">
    <property type="entry name" value="HTH_LUXR_2"/>
    <property type="match status" value="1"/>
</dbReference>
<dbReference type="SMART" id="SM00448">
    <property type="entry name" value="REC"/>
    <property type="match status" value="1"/>
</dbReference>
<dbReference type="InterPro" id="IPR001789">
    <property type="entry name" value="Sig_transdc_resp-reg_receiver"/>
</dbReference>
<accession>A0A0P9EZI1</accession>
<sequence>MTCPIRVLVADDHLVVRLGIRTLLAAEPDIDVVGEARDGLEAIAEALRLQPDVILMDLMMPHVDGIAAIERIRACQPAARILVLTTSEADDKVFPAIRAGALGYTLKDFGPAELVRAIQRVFRGESSLHPAIARKVLHELAHSSQRQAAAEPLSERELAVLRLIARGESNQEIAAALQISIATVSKHVSHILDKLHLAGRT</sequence>
<dbReference type="PRINTS" id="PR00038">
    <property type="entry name" value="HTHLUXR"/>
</dbReference>
<name>A0A0P9EZI1_9CHLR</name>
<dbReference type="PROSITE" id="PS50110">
    <property type="entry name" value="RESPONSE_REGULATORY"/>
    <property type="match status" value="1"/>
</dbReference>
<dbReference type="GO" id="GO:0006355">
    <property type="term" value="P:regulation of DNA-templated transcription"/>
    <property type="evidence" value="ECO:0007669"/>
    <property type="project" value="InterPro"/>
</dbReference>
<dbReference type="SUPFAM" id="SSF46894">
    <property type="entry name" value="C-terminal effector domain of the bipartite response regulators"/>
    <property type="match status" value="1"/>
</dbReference>